<dbReference type="AlphaFoldDB" id="A0A5A7R3Q5"/>
<name>A0A5A7R3Q5_STRAF</name>
<dbReference type="Gene3D" id="1.50.40.10">
    <property type="entry name" value="Mitochondrial carrier domain"/>
    <property type="match status" value="2"/>
</dbReference>
<evidence type="ECO:0000259" key="13">
    <source>
        <dbReference type="Pfam" id="PF01680"/>
    </source>
</evidence>
<dbReference type="Pfam" id="PF00153">
    <property type="entry name" value="Mito_carr"/>
    <property type="match status" value="5"/>
</dbReference>
<dbReference type="Pfam" id="PF01680">
    <property type="entry name" value="SOR_SNZ"/>
    <property type="match status" value="1"/>
</dbReference>
<dbReference type="InterPro" id="IPR002067">
    <property type="entry name" value="MCP"/>
</dbReference>
<evidence type="ECO:0000313" key="14">
    <source>
        <dbReference type="EMBL" id="GER52423.1"/>
    </source>
</evidence>
<evidence type="ECO:0000256" key="11">
    <source>
        <dbReference type="PROSITE-ProRule" id="PRU00282"/>
    </source>
</evidence>
<evidence type="ECO:0000256" key="7">
    <source>
        <dbReference type="ARBA" id="ARBA00022898"/>
    </source>
</evidence>
<dbReference type="OrthoDB" id="193856at2759"/>
<evidence type="ECO:0000256" key="2">
    <source>
        <dbReference type="ARBA" id="ARBA00006375"/>
    </source>
</evidence>
<keyword evidence="10 11" id="KW-0472">Membrane</keyword>
<feature type="repeat" description="Solcar" evidence="11">
    <location>
        <begin position="198"/>
        <end position="284"/>
    </location>
</feature>
<dbReference type="InterPro" id="IPR050567">
    <property type="entry name" value="Mitochondrial_Carrier"/>
</dbReference>
<dbReference type="InterPro" id="IPR023395">
    <property type="entry name" value="MCP_dom_sf"/>
</dbReference>
<feature type="repeat" description="Solcar" evidence="11">
    <location>
        <begin position="102"/>
        <end position="187"/>
    </location>
</feature>
<organism evidence="14 15">
    <name type="scientific">Striga asiatica</name>
    <name type="common">Asiatic witchweed</name>
    <name type="synonym">Buchnera asiatica</name>
    <dbReference type="NCBI Taxonomy" id="4170"/>
    <lineage>
        <taxon>Eukaryota</taxon>
        <taxon>Viridiplantae</taxon>
        <taxon>Streptophyta</taxon>
        <taxon>Embryophyta</taxon>
        <taxon>Tracheophyta</taxon>
        <taxon>Spermatophyta</taxon>
        <taxon>Magnoliopsida</taxon>
        <taxon>eudicotyledons</taxon>
        <taxon>Gunneridae</taxon>
        <taxon>Pentapetalae</taxon>
        <taxon>asterids</taxon>
        <taxon>lamiids</taxon>
        <taxon>Lamiales</taxon>
        <taxon>Orobanchaceae</taxon>
        <taxon>Buchnereae</taxon>
        <taxon>Striga</taxon>
    </lineage>
</organism>
<evidence type="ECO:0000256" key="12">
    <source>
        <dbReference type="PROSITE-ProRule" id="PRU00481"/>
    </source>
</evidence>
<dbReference type="InterPro" id="IPR013785">
    <property type="entry name" value="Aldolase_TIM"/>
</dbReference>
<evidence type="ECO:0000256" key="4">
    <source>
        <dbReference type="ARBA" id="ARBA00022448"/>
    </source>
</evidence>
<dbReference type="SUPFAM" id="SSF103506">
    <property type="entry name" value="Mitochondrial carrier"/>
    <property type="match status" value="2"/>
</dbReference>
<keyword evidence="8" id="KW-1133">Transmembrane helix</keyword>
<accession>A0A5A7R3Q5</accession>
<dbReference type="PRINTS" id="PR00926">
    <property type="entry name" value="MITOCARRIER"/>
</dbReference>
<comment type="similarity">
    <text evidence="2">Belongs to the mitochondrial carrier (TC 2.A.29) family.</text>
</comment>
<evidence type="ECO:0000256" key="6">
    <source>
        <dbReference type="ARBA" id="ARBA00022737"/>
    </source>
</evidence>
<dbReference type="GO" id="GO:0016829">
    <property type="term" value="F:lyase activity"/>
    <property type="evidence" value="ECO:0007669"/>
    <property type="project" value="UniProtKB-KW"/>
</dbReference>
<dbReference type="InterPro" id="IPR033755">
    <property type="entry name" value="PdxS/SNZ_N"/>
</dbReference>
<feature type="repeat" description="Solcar" evidence="11">
    <location>
        <begin position="386"/>
        <end position="477"/>
    </location>
</feature>
<feature type="domain" description="PdxS/SNZ N-terminal" evidence="13">
    <location>
        <begin position="683"/>
        <end position="882"/>
    </location>
</feature>
<dbReference type="InterPro" id="IPR001852">
    <property type="entry name" value="PdxS/SNZ"/>
</dbReference>
<dbReference type="PROSITE" id="PS01235">
    <property type="entry name" value="PDXS_SNZ_1"/>
    <property type="match status" value="1"/>
</dbReference>
<feature type="repeat" description="Solcar" evidence="11">
    <location>
        <begin position="10"/>
        <end position="92"/>
    </location>
</feature>
<dbReference type="PROSITE" id="PS50920">
    <property type="entry name" value="SOLCAR"/>
    <property type="match status" value="6"/>
</dbReference>
<dbReference type="Gene3D" id="3.20.20.70">
    <property type="entry name" value="Aldolase class I"/>
    <property type="match status" value="1"/>
</dbReference>
<feature type="repeat" description="Solcar" evidence="11">
    <location>
        <begin position="285"/>
        <end position="363"/>
    </location>
</feature>
<evidence type="ECO:0000256" key="9">
    <source>
        <dbReference type="ARBA" id="ARBA00023128"/>
    </source>
</evidence>
<keyword evidence="9" id="KW-0496">Mitochondrion</keyword>
<comment type="caution">
    <text evidence="14">The sequence shown here is derived from an EMBL/GenBank/DDBJ whole genome shotgun (WGS) entry which is preliminary data.</text>
</comment>
<dbReference type="GO" id="GO:0022857">
    <property type="term" value="F:transmembrane transporter activity"/>
    <property type="evidence" value="ECO:0007669"/>
    <property type="project" value="TreeGrafter"/>
</dbReference>
<evidence type="ECO:0000256" key="3">
    <source>
        <dbReference type="ARBA" id="ARBA00007281"/>
    </source>
</evidence>
<keyword evidence="7" id="KW-0663">Pyridoxal phosphate</keyword>
<evidence type="ECO:0000256" key="5">
    <source>
        <dbReference type="ARBA" id="ARBA00022692"/>
    </source>
</evidence>
<dbReference type="InterPro" id="IPR018108">
    <property type="entry name" value="MCP_transmembrane"/>
</dbReference>
<dbReference type="SUPFAM" id="SSF51366">
    <property type="entry name" value="Ribulose-phoshate binding barrel"/>
    <property type="match status" value="1"/>
</dbReference>
<keyword evidence="15" id="KW-1185">Reference proteome</keyword>
<feature type="repeat" description="Solcar" evidence="11">
    <location>
        <begin position="488"/>
        <end position="574"/>
    </location>
</feature>
<dbReference type="GO" id="GO:0031966">
    <property type="term" value="C:mitochondrial membrane"/>
    <property type="evidence" value="ECO:0007669"/>
    <property type="project" value="UniProtKB-SubCell"/>
</dbReference>
<sequence length="957" mass="103764">MEFWPEFLASSWGKEFVAGGFGGTAGVIAGYPLDTLRVRQQHGGKGSALQILRRLVATDGLLALYRGMAAPLASVTFQNAIAFQTYAILSRAVDQSPKNEPPSYRGVALGGIGTGAIQSLLLSPVELVKINLQLKQHKTCSGPVDVMRSIFRAEGLRGLYRGLTITGLRDGPAHGVYFWTYEYMREKFHPGCRKNGQESFGTMLLAGGLAGVASWICCYPLDVVKTRIQAQSAFGKYDGIVDCFRKSVREEGPGVLWRGLGTAVARAFIVNGAIFTAYETALSWVKEFVAGGFGGTAGVIAGYPLDTLKVQQQHHSSGSALQILRRLVASNGLLTLYRGMAAPLASITFQVLSLSVQTSLSQSHQNAIAFQTYAIFTRAVDPQNPPSFRGVALGGTGTGAVQSLILCPVELVKIHLQLQQQQENAHIHSHRGPLDVMRTIFKTQGLRGMYRGLTITLLKEVPSHGAYFWTYEYMKEKLHPGCRKNGKESLGTMVLAGGMAGVASWMCCYPLDVVKTRIQAESAFGKYDGIVDCFRKSVREEGPGVLWRGLGTTVARAFIVNGAIFTAYETAMRYPAYAYWSRVDCLVDQCVVSDFSDGSRTFYKGHPATIDSKNFLEHNPIAIVYLYSPPFSPFPSHQGALPFETPSLKPHRLISITPAMADDNAVTLYSNAAITDAKKNPLSIKVAVAQMLRGGAVVEVTTLDQAKIAESAGACCVVVSDPHLAGISRMADPSVIKEIKQALSIPVMAKARVGHFVEAQILESIGVDYIDESEALAVADEDHFVNKHNFRATFVCGCRDLGEALRRVREGAALIRSQGNLNRSGNIAETVRSVRKVMGEIRVLSNMDDDEVFTFSKRIQAPYDIVAQTKQMGRLPVVHFAAGGIATPADAALLMQLGCDGVFLGPEVFDCSDPYKRVRAIVRAVRNYNDPLELAQASSGLEDSMAGLNLGENRGAY</sequence>
<evidence type="ECO:0000256" key="10">
    <source>
        <dbReference type="ARBA" id="ARBA00023136"/>
    </source>
</evidence>
<dbReference type="PROSITE" id="PS51129">
    <property type="entry name" value="PDXS_SNZ_2"/>
    <property type="match status" value="1"/>
</dbReference>
<keyword evidence="4" id="KW-0813">Transport</keyword>
<dbReference type="GO" id="GO:0042823">
    <property type="term" value="P:pyridoxal phosphate biosynthetic process"/>
    <property type="evidence" value="ECO:0007669"/>
    <property type="project" value="InterPro"/>
</dbReference>
<evidence type="ECO:0000313" key="15">
    <source>
        <dbReference type="Proteomes" id="UP000325081"/>
    </source>
</evidence>
<dbReference type="PANTHER" id="PTHR45624:SF10">
    <property type="entry name" value="SLC (SOLUTE CARRIER) HOMOLOG"/>
    <property type="match status" value="1"/>
</dbReference>
<reference evidence="15" key="1">
    <citation type="journal article" date="2019" name="Curr. Biol.">
        <title>Genome Sequence of Striga asiatica Provides Insight into the Evolution of Plant Parasitism.</title>
        <authorList>
            <person name="Yoshida S."/>
            <person name="Kim S."/>
            <person name="Wafula E.K."/>
            <person name="Tanskanen J."/>
            <person name="Kim Y.M."/>
            <person name="Honaas L."/>
            <person name="Yang Z."/>
            <person name="Spallek T."/>
            <person name="Conn C.E."/>
            <person name="Ichihashi Y."/>
            <person name="Cheong K."/>
            <person name="Cui S."/>
            <person name="Der J.P."/>
            <person name="Gundlach H."/>
            <person name="Jiao Y."/>
            <person name="Hori C."/>
            <person name="Ishida J.K."/>
            <person name="Kasahara H."/>
            <person name="Kiba T."/>
            <person name="Kim M.S."/>
            <person name="Koo N."/>
            <person name="Laohavisit A."/>
            <person name="Lee Y.H."/>
            <person name="Lumba S."/>
            <person name="McCourt P."/>
            <person name="Mortimer J.C."/>
            <person name="Mutuku J.M."/>
            <person name="Nomura T."/>
            <person name="Sasaki-Sekimoto Y."/>
            <person name="Seto Y."/>
            <person name="Wang Y."/>
            <person name="Wakatake T."/>
            <person name="Sakakibara H."/>
            <person name="Demura T."/>
            <person name="Yamaguchi S."/>
            <person name="Yoneyama K."/>
            <person name="Manabe R.I."/>
            <person name="Nelson D.C."/>
            <person name="Schulman A.H."/>
            <person name="Timko M.P."/>
            <person name="dePamphilis C.W."/>
            <person name="Choi D."/>
            <person name="Shirasu K."/>
        </authorList>
    </citation>
    <scope>NUCLEOTIDE SEQUENCE [LARGE SCALE GENOMIC DNA]</scope>
    <source>
        <strain evidence="15">cv. UVA1</strain>
    </source>
</reference>
<keyword evidence="6" id="KW-0677">Repeat</keyword>
<keyword evidence="14" id="KW-0456">Lyase</keyword>
<keyword evidence="5 11" id="KW-0812">Transmembrane</keyword>
<dbReference type="EMBL" id="BKCP01010292">
    <property type="protein sequence ID" value="GER52423.1"/>
    <property type="molecule type" value="Genomic_DNA"/>
</dbReference>
<proteinExistence type="inferred from homology"/>
<evidence type="ECO:0000256" key="1">
    <source>
        <dbReference type="ARBA" id="ARBA00004225"/>
    </source>
</evidence>
<evidence type="ECO:0000256" key="8">
    <source>
        <dbReference type="ARBA" id="ARBA00022989"/>
    </source>
</evidence>
<dbReference type="Proteomes" id="UP000325081">
    <property type="component" value="Unassembled WGS sequence"/>
</dbReference>
<protein>
    <submittedName>
        <fullName evidence="14">Pyridoxal biosynthesis lyase PdxS</fullName>
    </submittedName>
</protein>
<comment type="subcellular location">
    <subcellularLocation>
        <location evidence="1">Mitochondrion membrane</location>
        <topology evidence="1">Multi-pass membrane protein</topology>
    </subcellularLocation>
</comment>
<comment type="similarity">
    <text evidence="3 12">Belongs to the PdxS/SNZ family.</text>
</comment>
<dbReference type="PANTHER" id="PTHR45624">
    <property type="entry name" value="MITOCHONDRIAL BASIC AMINO ACIDS TRANSPORTER-RELATED"/>
    <property type="match status" value="1"/>
</dbReference>
<gene>
    <name evidence="14" type="ORF">STAS_29872</name>
</gene>
<dbReference type="InterPro" id="IPR011060">
    <property type="entry name" value="RibuloseP-bd_barrel"/>
</dbReference>